<dbReference type="InterPro" id="IPR036388">
    <property type="entry name" value="WH-like_DNA-bd_sf"/>
</dbReference>
<evidence type="ECO:0000259" key="4">
    <source>
        <dbReference type="PROSITE" id="PS50043"/>
    </source>
</evidence>
<keyword evidence="1" id="KW-0805">Transcription regulation</keyword>
<dbReference type="SMART" id="SM00421">
    <property type="entry name" value="HTH_LUXR"/>
    <property type="match status" value="1"/>
</dbReference>
<reference evidence="5 6" key="1">
    <citation type="submission" date="2019-06" db="EMBL/GenBank/DDBJ databases">
        <title>Sequencing the genomes of 1000 actinobacteria strains.</title>
        <authorList>
            <person name="Klenk H.-P."/>
        </authorList>
    </citation>
    <scope>NUCLEOTIDE SEQUENCE [LARGE SCALE GENOMIC DNA]</scope>
    <source>
        <strain evidence="5 6">DSM 24083</strain>
    </source>
</reference>
<dbReference type="PRINTS" id="PR00038">
    <property type="entry name" value="HTHLUXR"/>
</dbReference>
<dbReference type="AlphaFoldDB" id="A0A543AGL8"/>
<keyword evidence="2" id="KW-0238">DNA-binding</keyword>
<dbReference type="Gene3D" id="1.10.10.10">
    <property type="entry name" value="Winged helix-like DNA-binding domain superfamily/Winged helix DNA-binding domain"/>
    <property type="match status" value="1"/>
</dbReference>
<dbReference type="GO" id="GO:0006355">
    <property type="term" value="P:regulation of DNA-templated transcription"/>
    <property type="evidence" value="ECO:0007669"/>
    <property type="project" value="InterPro"/>
</dbReference>
<dbReference type="SUPFAM" id="SSF46894">
    <property type="entry name" value="C-terminal effector domain of the bipartite response regulators"/>
    <property type="match status" value="1"/>
</dbReference>
<sequence>MSDLTRQNPHANTSAADALELLADEIELKLANEDYDAATEAINRDLAASWFALRPWRAIEIIQLLGSKSSSPPPLMKAARKVLVEDTRGTISPSSVWSDITMSDSREIFLLCVLRVADLRLKGRTREALQQSLEMEKYLGLMQPLLDSYHGWALNTAVQIGISAMLAGDFTLALTSFTRAQMHVPIPKYAFLTRDALVKSALIHACFGNSMTARSLIHRADSVPRTSSWVEAHIDAHRDFAEVLVTFDTYEQALERLDSISLHDIGDMWPFYVLAVHRILEGGGYHDQLKHRLEMFDTMPLLRIDGDGFLGSIIPLKRATIAMQAGRGTEAQGFLDRADQSLAFTRLFQAAANIHVGRTQQAIQQVSRLRVDTRGFRLMEVRRLAILAAAQYQSDEHEGCIATLKRAAQMPRGLTPTEVQLFSTETREIATKHVPNWPIDNDGPSVFLTGLPKPGLGLTDREVEIIQYLADGYTRAKMAEAMFISVNTLKTHLKSIYKKLEVSSAEEAVVGAQRRGLL</sequence>
<dbReference type="PANTHER" id="PTHR44688:SF16">
    <property type="entry name" value="DNA-BINDING TRANSCRIPTIONAL ACTIVATOR DEVR_DOSR"/>
    <property type="match status" value="1"/>
</dbReference>
<name>A0A543AGL8_9MICC</name>
<keyword evidence="6" id="KW-1185">Reference proteome</keyword>
<protein>
    <submittedName>
        <fullName evidence="5">Regulatory LuxR family protein</fullName>
    </submittedName>
</protein>
<evidence type="ECO:0000256" key="3">
    <source>
        <dbReference type="ARBA" id="ARBA00023163"/>
    </source>
</evidence>
<dbReference type="RefSeq" id="WP_141867545.1">
    <property type="nucleotide sequence ID" value="NZ_BAABAN010000001.1"/>
</dbReference>
<dbReference type="PANTHER" id="PTHR44688">
    <property type="entry name" value="DNA-BINDING TRANSCRIPTIONAL ACTIVATOR DEVR_DOSR"/>
    <property type="match status" value="1"/>
</dbReference>
<dbReference type="EMBL" id="VFOU01000003">
    <property type="protein sequence ID" value="TQL71728.1"/>
    <property type="molecule type" value="Genomic_DNA"/>
</dbReference>
<accession>A0A543AGL8</accession>
<gene>
    <name evidence="5" type="ORF">FB556_2226</name>
</gene>
<evidence type="ECO:0000313" key="6">
    <source>
        <dbReference type="Proteomes" id="UP000319746"/>
    </source>
</evidence>
<dbReference type="Pfam" id="PF00196">
    <property type="entry name" value="GerE"/>
    <property type="match status" value="1"/>
</dbReference>
<dbReference type="CDD" id="cd06170">
    <property type="entry name" value="LuxR_C_like"/>
    <property type="match status" value="1"/>
</dbReference>
<dbReference type="InterPro" id="IPR016032">
    <property type="entry name" value="Sig_transdc_resp-reg_C-effctor"/>
</dbReference>
<organism evidence="5 6">
    <name type="scientific">Enteractinococcus coprophilus</name>
    <dbReference type="NCBI Taxonomy" id="1027633"/>
    <lineage>
        <taxon>Bacteria</taxon>
        <taxon>Bacillati</taxon>
        <taxon>Actinomycetota</taxon>
        <taxon>Actinomycetes</taxon>
        <taxon>Micrococcales</taxon>
        <taxon>Micrococcaceae</taxon>
    </lineage>
</organism>
<dbReference type="GO" id="GO:0003677">
    <property type="term" value="F:DNA binding"/>
    <property type="evidence" value="ECO:0007669"/>
    <property type="project" value="UniProtKB-KW"/>
</dbReference>
<keyword evidence="3" id="KW-0804">Transcription</keyword>
<evidence type="ECO:0000256" key="2">
    <source>
        <dbReference type="ARBA" id="ARBA00023125"/>
    </source>
</evidence>
<evidence type="ECO:0000313" key="5">
    <source>
        <dbReference type="EMBL" id="TQL71728.1"/>
    </source>
</evidence>
<dbReference type="PROSITE" id="PS50043">
    <property type="entry name" value="HTH_LUXR_2"/>
    <property type="match status" value="1"/>
</dbReference>
<comment type="caution">
    <text evidence="5">The sequence shown here is derived from an EMBL/GenBank/DDBJ whole genome shotgun (WGS) entry which is preliminary data.</text>
</comment>
<feature type="domain" description="HTH luxR-type" evidence="4">
    <location>
        <begin position="451"/>
        <end position="516"/>
    </location>
</feature>
<dbReference type="Proteomes" id="UP000319746">
    <property type="component" value="Unassembled WGS sequence"/>
</dbReference>
<proteinExistence type="predicted"/>
<dbReference type="InterPro" id="IPR000792">
    <property type="entry name" value="Tscrpt_reg_LuxR_C"/>
</dbReference>
<evidence type="ECO:0000256" key="1">
    <source>
        <dbReference type="ARBA" id="ARBA00023015"/>
    </source>
</evidence>
<dbReference type="OrthoDB" id="134985at2"/>